<organism evidence="2 3">
    <name type="scientific">Papaver somniferum</name>
    <name type="common">Opium poppy</name>
    <dbReference type="NCBI Taxonomy" id="3469"/>
    <lineage>
        <taxon>Eukaryota</taxon>
        <taxon>Viridiplantae</taxon>
        <taxon>Streptophyta</taxon>
        <taxon>Embryophyta</taxon>
        <taxon>Tracheophyta</taxon>
        <taxon>Spermatophyta</taxon>
        <taxon>Magnoliopsida</taxon>
        <taxon>Ranunculales</taxon>
        <taxon>Papaveraceae</taxon>
        <taxon>Papaveroideae</taxon>
        <taxon>Papaver</taxon>
    </lineage>
</organism>
<dbReference type="Gene3D" id="2.30.30.140">
    <property type="match status" value="1"/>
</dbReference>
<evidence type="ECO:0000259" key="1">
    <source>
        <dbReference type="Pfam" id="PF16719"/>
    </source>
</evidence>
<accession>A0A4Y7J5G3</accession>
<feature type="non-terminal residue" evidence="2">
    <location>
        <position position="249"/>
    </location>
</feature>
<dbReference type="Proteomes" id="UP000316621">
    <property type="component" value="Chromosome 3"/>
</dbReference>
<proteinExistence type="predicted"/>
<dbReference type="Gramene" id="RZC54988">
    <property type="protein sequence ID" value="RZC54988"/>
    <property type="gene ID" value="C5167_013851"/>
</dbReference>
<feature type="domain" description="SAWADEE" evidence="1">
    <location>
        <begin position="13"/>
        <end position="154"/>
    </location>
</feature>
<evidence type="ECO:0000313" key="2">
    <source>
        <dbReference type="EMBL" id="RZC54988.1"/>
    </source>
</evidence>
<dbReference type="EMBL" id="CM010717">
    <property type="protein sequence ID" value="RZC54988.1"/>
    <property type="molecule type" value="Genomic_DNA"/>
</dbReference>
<evidence type="ECO:0000313" key="3">
    <source>
        <dbReference type="Proteomes" id="UP000316621"/>
    </source>
</evidence>
<dbReference type="PANTHER" id="PTHR36384">
    <property type="entry name" value="SAWADEE PROTEIN"/>
    <property type="match status" value="1"/>
</dbReference>
<protein>
    <recommendedName>
        <fullName evidence="1">SAWADEE domain-containing protein</fullName>
    </recommendedName>
</protein>
<reference evidence="2 3" key="1">
    <citation type="journal article" date="2018" name="Science">
        <title>The opium poppy genome and morphinan production.</title>
        <authorList>
            <person name="Guo L."/>
            <person name="Winzer T."/>
            <person name="Yang X."/>
            <person name="Li Y."/>
            <person name="Ning Z."/>
            <person name="He Z."/>
            <person name="Teodor R."/>
            <person name="Lu Y."/>
            <person name="Bowser T.A."/>
            <person name="Graham I.A."/>
            <person name="Ye K."/>
        </authorList>
    </citation>
    <scope>NUCLEOTIDE SEQUENCE [LARGE SCALE GENOMIC DNA]</scope>
    <source>
        <strain evidence="3">cv. HN1</strain>
        <tissue evidence="2">Leaves</tissue>
    </source>
</reference>
<keyword evidence="3" id="KW-1185">Reference proteome</keyword>
<name>A0A4Y7J5G3_PAPSO</name>
<dbReference type="Pfam" id="PF16719">
    <property type="entry name" value="SAWADEE"/>
    <property type="match status" value="1"/>
</dbReference>
<dbReference type="GO" id="GO:0003682">
    <property type="term" value="F:chromatin binding"/>
    <property type="evidence" value="ECO:0007669"/>
    <property type="project" value="InterPro"/>
</dbReference>
<gene>
    <name evidence="2" type="ORF">C5167_013851</name>
</gene>
<dbReference type="OMA" id="RWLRVMF"/>
<sequence length="249" mass="29106">MGSPCRKPNQNPLLDFRSIHDDAWYTVDTLVLSNQDTSLTVRFNEFDEDNDEEFNVQNFKTAKELDDFIKRFRPACVQLQDEECKNVKRFWFVCALLQHGEDDHKFYNAFIESINHEPHTRKGGEESCSCAFVVCWLEGPKAGETEQMWLERICKVQLGSPVFDHALACFVKMSRAQLELVSTPVKKECEATKSENLTKHPSPERMMVLFFVKEHTEDERDSMNGRYPAFAMNMRRQVYVHWEGPFAYL</sequence>
<dbReference type="AlphaFoldDB" id="A0A4Y7J5G3"/>
<dbReference type="PANTHER" id="PTHR36384:SF1">
    <property type="entry name" value="SAWADEE PROTEIN"/>
    <property type="match status" value="1"/>
</dbReference>
<dbReference type="InterPro" id="IPR032001">
    <property type="entry name" value="SAWADEE_dom"/>
</dbReference>